<dbReference type="Proteomes" id="UP000199073">
    <property type="component" value="Unassembled WGS sequence"/>
</dbReference>
<accession>A0A1H0R5Z5</accession>
<dbReference type="STRING" id="91360.SAMN05660330_02187"/>
<dbReference type="PANTHER" id="PTHR44103">
    <property type="entry name" value="PROPROTEIN CONVERTASE P"/>
    <property type="match status" value="1"/>
</dbReference>
<reference evidence="5 6" key="1">
    <citation type="submission" date="2016-10" db="EMBL/GenBank/DDBJ databases">
        <authorList>
            <person name="de Groot N.N."/>
        </authorList>
    </citation>
    <scope>NUCLEOTIDE SEQUENCE [LARGE SCALE GENOMIC DNA]</scope>
    <source>
        <strain evidence="5 6">DSM 12130</strain>
    </source>
</reference>
<dbReference type="SUPFAM" id="SSF69318">
    <property type="entry name" value="Integrin alpha N-terminal domain"/>
    <property type="match status" value="2"/>
</dbReference>
<sequence>DEGTTRGEGDYTYKAQIVDKAGNVGNVDTQDVTIDLSGPQDNTIDITGITEDTGLVADDYYTNDRTLVVSGVLGVALLAGESVQVQLDNGNWYTATIDGTGTGWSFDFSSTTLDEGDHVFNAKIVNAAGNDGATTSKTVTVDLTADTAVAEITSIADDTGMVTDDFVTNDTTLTVYGTLDKALGEGSYIEIWGAREGQTPVKIGVATVDGTGTGWSFDNSGNPHEDGEYTYTYEARVFDQGGNSGSVDSKNVQIDSVGPERLNLDTTFEVLTDTYHGLDLDPEDPVSGINNDLITRDYSITIAGELSSSLQAGEYFQISTDGENWETLLQDSGKAWSWKPVDQDYNVDTTTTYYLRLVDAAGNEATGTVFKTDNGYEVTVDLTAPDPILVAPGGVPEVTSTTEEFTFDSNTYGKVEANCYVALYNDVANDGSYQLGVDRAIHYVQADASGNWSMTTKLPAGSNNLTFAVWDEAGNRSQFGPSTSVGVSEGTGSELDTLTWGGTVNPGLGLNSAAVTINEDGLWSFFQSSAALSGTTTANAGWVFAAKNQDDYGATYLEQPRDVTSAAYERFVNAALFADYNRDGYADVISQVSSYGNASRTAMWTNNGDGTYTPGSINQGTLNHLGGAIAYDKEGDGYLDFVLADSEADSLSFLKNVDDGSGGRKITYESNAGYYNGVPAGVDNYTSILHEVSAVDLDNDGSVDIAAHTDRLGGGNPGRVLTVFHNEFNDSSSQQFTMQDYTNVFRNDGYVDYGNLSYSMTWGDYDGDGYLDLFLSRGNIKGGVGNSDESRIYFNDGSGGLKTATEDVTWMGDILAGGTSFAVDWNHDGLMDIVELPNSRAVQFGPTLYLNQGDGTWERMTMTETLGSTITGGVALDYNWDGAMDLVLYQPSSTSLQSGADPNTAPSKLVNNTNIAADGTSLQLRILDAEGMNVYYSNTVKLYDSAGNCVATTLMNPQGSGSSNAMGLVSFYGLDADETYSVQLLRTTNGETDHVGSVASQGGFTNSTVNSSWGGLTTGKSHDAYILVGESDSSTASSTNEIGIVGSGYNDTFVSSAGDDIFNGSGGWSQLVISDSVWEADGGLDTVDYSKVTGGGVQANLATGVVTGAAGNDTLINIERLLGTSADDTFTDNAANNVFEGRGGNDTYILTGGGRDTLLYEVLADGDATGGNGSDRINDFTVGLVKDVADADVINISDLLNYGGTVGTYQDSSGTYHLDRASEGVNDFVKVTTSGGNTEIAIDRDGAGNYTTLVTLENTETDLLSLLTNQQLIVESSADSGASGAAASQQEDAEGSTGSTGGDDLTASDSSTTAPIADPSGNTTDGSGVVDPADAVTTRVEDDLVTQLNSPTVI</sequence>
<evidence type="ECO:0000259" key="3">
    <source>
        <dbReference type="Pfam" id="PF12245"/>
    </source>
</evidence>
<dbReference type="SUPFAM" id="SSF51120">
    <property type="entry name" value="beta-Roll"/>
    <property type="match status" value="1"/>
</dbReference>
<feature type="compositionally biased region" description="Low complexity" evidence="2">
    <location>
        <begin position="1281"/>
        <end position="1290"/>
    </location>
</feature>
<proteinExistence type="predicted"/>
<feature type="domain" description="Ig-like" evidence="3">
    <location>
        <begin position="220"/>
        <end position="256"/>
    </location>
</feature>
<evidence type="ECO:0000256" key="2">
    <source>
        <dbReference type="SAM" id="MobiDB-lite"/>
    </source>
</evidence>
<feature type="domain" description="Ig-like" evidence="3">
    <location>
        <begin position="8"/>
        <end position="35"/>
    </location>
</feature>
<dbReference type="RefSeq" id="WP_176761184.1">
    <property type="nucleotide sequence ID" value="NZ_FNJI01000014.1"/>
</dbReference>
<dbReference type="Gene3D" id="2.130.10.130">
    <property type="entry name" value="Integrin alpha, N-terminal"/>
    <property type="match status" value="1"/>
</dbReference>
<dbReference type="InterPro" id="IPR013517">
    <property type="entry name" value="FG-GAP"/>
</dbReference>
<dbReference type="InterPro" id="IPR011049">
    <property type="entry name" value="Serralysin-like_metalloprot_C"/>
</dbReference>
<name>A0A1H0R5Z5_9BACT</name>
<protein>
    <submittedName>
        <fullName evidence="5">Ig-like domain (Group 3)</fullName>
    </submittedName>
</protein>
<keyword evidence="6" id="KW-1185">Reference proteome</keyword>
<keyword evidence="1" id="KW-0732">Signal</keyword>
<gene>
    <name evidence="5" type="ORF">SAMN05660330_02187</name>
</gene>
<feature type="non-terminal residue" evidence="5">
    <location>
        <position position="1"/>
    </location>
</feature>
<feature type="domain" description="Bacterial Ig-like" evidence="4">
    <location>
        <begin position="50"/>
        <end position="142"/>
    </location>
</feature>
<organism evidence="5 6">
    <name type="scientific">Desulforhopalus singaporensis</name>
    <dbReference type="NCBI Taxonomy" id="91360"/>
    <lineage>
        <taxon>Bacteria</taxon>
        <taxon>Pseudomonadati</taxon>
        <taxon>Thermodesulfobacteriota</taxon>
        <taxon>Desulfobulbia</taxon>
        <taxon>Desulfobulbales</taxon>
        <taxon>Desulfocapsaceae</taxon>
        <taxon>Desulforhopalus</taxon>
    </lineage>
</organism>
<evidence type="ECO:0000256" key="1">
    <source>
        <dbReference type="ARBA" id="ARBA00022729"/>
    </source>
</evidence>
<dbReference type="Pfam" id="PF12245">
    <property type="entry name" value="Big_3_2"/>
    <property type="match status" value="2"/>
</dbReference>
<dbReference type="NCBIfam" id="TIGR03661">
    <property type="entry name" value="T1SS_VCA0849"/>
    <property type="match status" value="1"/>
</dbReference>
<dbReference type="InterPro" id="IPR044016">
    <property type="entry name" value="Big_13"/>
</dbReference>
<dbReference type="InterPro" id="IPR019960">
    <property type="entry name" value="T1SS_VCA0849"/>
</dbReference>
<feature type="compositionally biased region" description="Low complexity" evidence="2">
    <location>
        <begin position="1302"/>
        <end position="1314"/>
    </location>
</feature>
<feature type="region of interest" description="Disordered" evidence="2">
    <location>
        <begin position="1281"/>
        <end position="1334"/>
    </location>
</feature>
<evidence type="ECO:0000313" key="5">
    <source>
        <dbReference type="EMBL" id="SDP24962.1"/>
    </source>
</evidence>
<dbReference type="InterPro" id="IPR022038">
    <property type="entry name" value="Ig-like_bact"/>
</dbReference>
<dbReference type="EMBL" id="FNJI01000014">
    <property type="protein sequence ID" value="SDP24962.1"/>
    <property type="molecule type" value="Genomic_DNA"/>
</dbReference>
<dbReference type="PANTHER" id="PTHR44103:SF1">
    <property type="entry name" value="PROPROTEIN CONVERTASE P"/>
    <property type="match status" value="1"/>
</dbReference>
<dbReference type="InterPro" id="IPR028994">
    <property type="entry name" value="Integrin_alpha_N"/>
</dbReference>
<dbReference type="Pfam" id="PF19077">
    <property type="entry name" value="Big_13"/>
    <property type="match status" value="1"/>
</dbReference>
<dbReference type="InterPro" id="IPR013783">
    <property type="entry name" value="Ig-like_fold"/>
</dbReference>
<dbReference type="Pfam" id="PF13517">
    <property type="entry name" value="FG-GAP_3"/>
    <property type="match status" value="2"/>
</dbReference>
<evidence type="ECO:0000259" key="4">
    <source>
        <dbReference type="Pfam" id="PF19077"/>
    </source>
</evidence>
<evidence type="ECO:0000313" key="6">
    <source>
        <dbReference type="Proteomes" id="UP000199073"/>
    </source>
</evidence>
<dbReference type="Gene3D" id="2.60.40.10">
    <property type="entry name" value="Immunoglobulins"/>
    <property type="match status" value="3"/>
</dbReference>